<organism evidence="1 2">
    <name type="scientific">Mesorhabditis spiculigera</name>
    <dbReference type="NCBI Taxonomy" id="96644"/>
    <lineage>
        <taxon>Eukaryota</taxon>
        <taxon>Metazoa</taxon>
        <taxon>Ecdysozoa</taxon>
        <taxon>Nematoda</taxon>
        <taxon>Chromadorea</taxon>
        <taxon>Rhabditida</taxon>
        <taxon>Rhabditina</taxon>
        <taxon>Rhabditomorpha</taxon>
        <taxon>Rhabditoidea</taxon>
        <taxon>Rhabditidae</taxon>
        <taxon>Mesorhabditinae</taxon>
        <taxon>Mesorhabditis</taxon>
    </lineage>
</organism>
<accession>A0AA36FUM1</accession>
<sequence>MTSTPPPCQLLFQFAVGADLVFSVNDLPGSNGTRYQAIRILIAHWKNLDRLYDFRFELAKSDHGDEPAPQSPRVTTGRPAIIVFSWKLLKSLPSKGQKRIVAFRTQTRGFRPSPEDLAEYQREMDVMLNRLIDTFNISPHLHTLYRQNIIQ</sequence>
<dbReference type="Proteomes" id="UP001177023">
    <property type="component" value="Unassembled WGS sequence"/>
</dbReference>
<reference evidence="1" key="1">
    <citation type="submission" date="2023-06" db="EMBL/GenBank/DDBJ databases">
        <authorList>
            <person name="Delattre M."/>
        </authorList>
    </citation>
    <scope>NUCLEOTIDE SEQUENCE</scope>
    <source>
        <strain evidence="1">AF72</strain>
    </source>
</reference>
<feature type="non-terminal residue" evidence="1">
    <location>
        <position position="1"/>
    </location>
</feature>
<keyword evidence="2" id="KW-1185">Reference proteome</keyword>
<name>A0AA36FUM1_9BILA</name>
<dbReference type="EMBL" id="CATQJA010000540">
    <property type="protein sequence ID" value="CAJ0561216.1"/>
    <property type="molecule type" value="Genomic_DNA"/>
</dbReference>
<gene>
    <name evidence="1" type="ORF">MSPICULIGERA_LOCUS1762</name>
</gene>
<proteinExistence type="predicted"/>
<evidence type="ECO:0000313" key="1">
    <source>
        <dbReference type="EMBL" id="CAJ0561216.1"/>
    </source>
</evidence>
<dbReference type="AlphaFoldDB" id="A0AA36FUM1"/>
<protein>
    <submittedName>
        <fullName evidence="1">Uncharacterized protein</fullName>
    </submittedName>
</protein>
<comment type="caution">
    <text evidence="1">The sequence shown here is derived from an EMBL/GenBank/DDBJ whole genome shotgun (WGS) entry which is preliminary data.</text>
</comment>
<evidence type="ECO:0000313" key="2">
    <source>
        <dbReference type="Proteomes" id="UP001177023"/>
    </source>
</evidence>